<dbReference type="SMART" id="SM01378">
    <property type="entry name" value="Romo1"/>
    <property type="match status" value="1"/>
</dbReference>
<dbReference type="GO" id="GO:0030150">
    <property type="term" value="P:protein import into mitochondrial matrix"/>
    <property type="evidence" value="ECO:0007669"/>
    <property type="project" value="TreeGrafter"/>
</dbReference>
<dbReference type="GO" id="GO:0005744">
    <property type="term" value="C:TIM23 mitochondrial import inner membrane translocase complex"/>
    <property type="evidence" value="ECO:0007669"/>
    <property type="project" value="TreeGrafter"/>
</dbReference>
<evidence type="ECO:0000256" key="4">
    <source>
        <dbReference type="ARBA" id="ARBA00022989"/>
    </source>
</evidence>
<comment type="similarity">
    <text evidence="2">Belongs to the MGR2 family.</text>
</comment>
<dbReference type="KEGG" id="ota:OT_ostta04g03970"/>
<keyword evidence="9" id="KW-1185">Reference proteome</keyword>
<evidence type="ECO:0000256" key="2">
    <source>
        <dbReference type="ARBA" id="ARBA00007839"/>
    </source>
</evidence>
<evidence type="ECO:0000256" key="5">
    <source>
        <dbReference type="ARBA" id="ARBA00023136"/>
    </source>
</evidence>
<dbReference type="OMA" id="MANECLV"/>
<accession>A0A1Y5IR43</accession>
<dbReference type="Proteomes" id="UP000195557">
    <property type="component" value="Unassembled WGS sequence"/>
</dbReference>
<organism evidence="7 9">
    <name type="scientific">Ostreococcus tauri</name>
    <name type="common">Marine green alga</name>
    <dbReference type="NCBI Taxonomy" id="70448"/>
    <lineage>
        <taxon>Eukaryota</taxon>
        <taxon>Viridiplantae</taxon>
        <taxon>Chlorophyta</taxon>
        <taxon>Mamiellophyceae</taxon>
        <taxon>Mamiellales</taxon>
        <taxon>Bathycoccaceae</taxon>
        <taxon>Ostreococcus</taxon>
    </lineage>
</organism>
<gene>
    <name evidence="8" type="ORF">BE221DRAFT_202875</name>
    <name evidence="7" type="ORF">OT_ostta04g03970</name>
</gene>
<name>Q01AI6_OSTTA</name>
<dbReference type="GO" id="GO:0045039">
    <property type="term" value="P:protein insertion into mitochondrial inner membrane"/>
    <property type="evidence" value="ECO:0007669"/>
    <property type="project" value="TreeGrafter"/>
</dbReference>
<accession>Q01AI6</accession>
<dbReference type="AlphaFoldDB" id="Q01AI6"/>
<feature type="transmembrane region" description="Helical" evidence="6">
    <location>
        <begin position="12"/>
        <end position="30"/>
    </location>
</feature>
<dbReference type="EMBL" id="CAID01000004">
    <property type="protein sequence ID" value="CAL51812.1"/>
    <property type="molecule type" value="Genomic_DNA"/>
</dbReference>
<evidence type="ECO:0000256" key="6">
    <source>
        <dbReference type="SAM" id="Phobius"/>
    </source>
</evidence>
<comment type="subcellular location">
    <subcellularLocation>
        <location evidence="1">Membrane</location>
    </subcellularLocation>
</comment>
<dbReference type="PANTHER" id="PTHR28525">
    <property type="entry name" value="REACTIVE OXYGEN SPECIES MODULATOR 1"/>
    <property type="match status" value="1"/>
</dbReference>
<evidence type="ECO:0000313" key="9">
    <source>
        <dbReference type="Proteomes" id="UP000009170"/>
    </source>
</evidence>
<dbReference type="GeneID" id="9834275"/>
<dbReference type="Pfam" id="PF10247">
    <property type="entry name" value="Romo1"/>
    <property type="match status" value="1"/>
</dbReference>
<reference evidence="7 9" key="1">
    <citation type="journal article" date="2006" name="Proc. Natl. Acad. Sci. U.S.A.">
        <title>Genome analysis of the smallest free-living eukaryote Ostreococcus tauri unveils many unique features.</title>
        <authorList>
            <person name="Derelle E."/>
            <person name="Ferraz C."/>
            <person name="Rombauts S."/>
            <person name="Rouze P."/>
            <person name="Worden A.Z."/>
            <person name="Robbens S."/>
            <person name="Partensky F."/>
            <person name="Degroeve S."/>
            <person name="Echeynie S."/>
            <person name="Cooke R."/>
            <person name="Saeys Y."/>
            <person name="Wuyts J."/>
            <person name="Jabbari K."/>
            <person name="Bowler C."/>
            <person name="Panaud O."/>
            <person name="Piegu B."/>
            <person name="Ball S.G."/>
            <person name="Ral J.-P."/>
            <person name="Bouget F.-Y."/>
            <person name="Piganeau G."/>
            <person name="De Baets B."/>
            <person name="Picard A."/>
            <person name="Delseny M."/>
            <person name="Demaille J."/>
            <person name="Van de Peer Y."/>
            <person name="Moreau H."/>
        </authorList>
    </citation>
    <scope>NUCLEOTIDE SEQUENCE [LARGE SCALE GENOMIC DNA]</scope>
    <source>
        <strain evidence="7 9">OTTH0595</strain>
    </source>
</reference>
<accession>A0A454XPF0</accession>
<dbReference type="STRING" id="70448.Q01AI6"/>
<dbReference type="PANTHER" id="PTHR28525:SF1">
    <property type="entry name" value="REACTIVE OXYGEN SPECIES MODULATOR 1"/>
    <property type="match status" value="1"/>
</dbReference>
<evidence type="ECO:0000313" key="8">
    <source>
        <dbReference type="EMBL" id="OUS49582.1"/>
    </source>
</evidence>
<evidence type="ECO:0000256" key="1">
    <source>
        <dbReference type="ARBA" id="ARBA00004370"/>
    </source>
</evidence>
<evidence type="ECO:0000256" key="3">
    <source>
        <dbReference type="ARBA" id="ARBA00022692"/>
    </source>
</evidence>
<dbReference type="FunCoup" id="Q01AI6">
    <property type="interactions" value="60"/>
</dbReference>
<protein>
    <submittedName>
        <fullName evidence="7">Reactive oxygen species modulator 1</fullName>
    </submittedName>
</protein>
<keyword evidence="3 6" id="KW-0812">Transmembrane</keyword>
<proteinExistence type="inferred from homology"/>
<keyword evidence="4 6" id="KW-1133">Transmembrane helix</keyword>
<dbReference type="RefSeq" id="XP_003078932.1">
    <property type="nucleotide sequence ID" value="XM_003078884.1"/>
</dbReference>
<dbReference type="InParanoid" id="Q01AI6"/>
<evidence type="ECO:0000313" key="7">
    <source>
        <dbReference type="EMBL" id="CAL51812.1"/>
    </source>
</evidence>
<dbReference type="Proteomes" id="UP000009170">
    <property type="component" value="Unassembled WGS sequence"/>
</dbReference>
<feature type="transmembrane region" description="Helical" evidence="6">
    <location>
        <begin position="50"/>
        <end position="67"/>
    </location>
</feature>
<reference evidence="8" key="3">
    <citation type="submission" date="2017-04" db="EMBL/GenBank/DDBJ databases">
        <title>Population genomics of picophytoplankton unveils novel chromosome hypervariability.</title>
        <authorList>
            <consortium name="DOE Joint Genome Institute"/>
            <person name="Blanc-Mathieu R."/>
            <person name="Krasovec M."/>
            <person name="Hebrard M."/>
            <person name="Yau S."/>
            <person name="Desgranges E."/>
            <person name="Martin J."/>
            <person name="Schackwitz W."/>
            <person name="Kuo A."/>
            <person name="Salin G."/>
            <person name="Donnadieu C."/>
            <person name="Desdevises Y."/>
            <person name="Sanchez-Ferandin S."/>
            <person name="Moreau H."/>
            <person name="Rivals E."/>
            <person name="Grigoriev I.V."/>
            <person name="Grimsley N."/>
            <person name="Eyre-Walker A."/>
            <person name="Piganeau G."/>
        </authorList>
    </citation>
    <scope>NUCLEOTIDE SEQUENCE [LARGE SCALE GENOMIC DNA]</scope>
    <source>
        <strain evidence="8">RCC 1115</strain>
    </source>
</reference>
<reference evidence="7" key="2">
    <citation type="journal article" date="2014" name="BMC Genomics">
        <title>An improved genome of the model marine alga Ostreococcus tauri unfolds by assessing Illumina de novo assemblies.</title>
        <authorList>
            <person name="Blanc-Mathieu R."/>
            <person name="Verhelst B."/>
            <person name="Derelle E."/>
            <person name="Rombauts S."/>
            <person name="Bouget F.Y."/>
            <person name="Carre I."/>
            <person name="Chateau A."/>
            <person name="Eyre-Walker A."/>
            <person name="Grimsley N."/>
            <person name="Moreau H."/>
            <person name="Piegu B."/>
            <person name="Rivals E."/>
            <person name="Schackwitz W."/>
            <person name="Van de Peer Y."/>
            <person name="Piganeau G."/>
        </authorList>
    </citation>
    <scope>NUCLEOTIDE SEQUENCE</scope>
    <source>
        <strain evidence="7">RCC4221</strain>
    </source>
</reference>
<dbReference type="InterPro" id="IPR018450">
    <property type="entry name" value="Romo1/Mgr2"/>
</dbReference>
<keyword evidence="5 6" id="KW-0472">Membrane</keyword>
<sequence>MDKRCVNRVTTGAMLGGAVGGAVGAVYGTYEAFAYKVPGLLKVRHIGRATVTSSALFGLFLGAGSLLQCGRR</sequence>
<dbReference type="EMBL" id="KZ155771">
    <property type="protein sequence ID" value="OUS49582.1"/>
    <property type="molecule type" value="Genomic_DNA"/>
</dbReference>